<feature type="region of interest" description="Disordered" evidence="1">
    <location>
        <begin position="226"/>
        <end position="253"/>
    </location>
</feature>
<gene>
    <name evidence="3" type="primary">fliG_1</name>
    <name evidence="3" type="ORF">Poly41_00340</name>
</gene>
<dbReference type="OrthoDB" id="269759at2"/>
<dbReference type="InterPro" id="IPR032779">
    <property type="entry name" value="FliG_M"/>
</dbReference>
<dbReference type="InterPro" id="IPR011002">
    <property type="entry name" value="FliG_a-hlx"/>
</dbReference>
<dbReference type="PANTHER" id="PTHR30534">
    <property type="entry name" value="FLAGELLAR MOTOR SWITCH PROTEIN FLIG"/>
    <property type="match status" value="1"/>
</dbReference>
<accession>A0A5C6DYW2</accession>
<keyword evidence="3" id="KW-0966">Cell projection</keyword>
<dbReference type="GO" id="GO:0003774">
    <property type="term" value="F:cytoskeletal motor activity"/>
    <property type="evidence" value="ECO:0007669"/>
    <property type="project" value="InterPro"/>
</dbReference>
<dbReference type="Pfam" id="PF14841">
    <property type="entry name" value="FliG_M"/>
    <property type="match status" value="1"/>
</dbReference>
<proteinExistence type="predicted"/>
<dbReference type="Proteomes" id="UP000319143">
    <property type="component" value="Unassembled WGS sequence"/>
</dbReference>
<organism evidence="3 4">
    <name type="scientific">Novipirellula artificiosorum</name>
    <dbReference type="NCBI Taxonomy" id="2528016"/>
    <lineage>
        <taxon>Bacteria</taxon>
        <taxon>Pseudomonadati</taxon>
        <taxon>Planctomycetota</taxon>
        <taxon>Planctomycetia</taxon>
        <taxon>Pirellulales</taxon>
        <taxon>Pirellulaceae</taxon>
        <taxon>Novipirellula</taxon>
    </lineage>
</organism>
<protein>
    <submittedName>
        <fullName evidence="3">Flagellar motor switch protein FliG</fullName>
    </submittedName>
</protein>
<feature type="compositionally biased region" description="Basic and acidic residues" evidence="1">
    <location>
        <begin position="282"/>
        <end position="292"/>
    </location>
</feature>
<dbReference type="SUPFAM" id="SSF48029">
    <property type="entry name" value="FliG"/>
    <property type="match status" value="3"/>
</dbReference>
<reference evidence="3 4" key="1">
    <citation type="submission" date="2019-02" db="EMBL/GenBank/DDBJ databases">
        <title>Deep-cultivation of Planctomycetes and their phenomic and genomic characterization uncovers novel biology.</title>
        <authorList>
            <person name="Wiegand S."/>
            <person name="Jogler M."/>
            <person name="Boedeker C."/>
            <person name="Pinto D."/>
            <person name="Vollmers J."/>
            <person name="Rivas-Marin E."/>
            <person name="Kohn T."/>
            <person name="Peeters S.H."/>
            <person name="Heuer A."/>
            <person name="Rast P."/>
            <person name="Oberbeckmann S."/>
            <person name="Bunk B."/>
            <person name="Jeske O."/>
            <person name="Meyerdierks A."/>
            <person name="Storesund J.E."/>
            <person name="Kallscheuer N."/>
            <person name="Luecker S."/>
            <person name="Lage O.M."/>
            <person name="Pohl T."/>
            <person name="Merkel B.J."/>
            <person name="Hornburger P."/>
            <person name="Mueller R.-W."/>
            <person name="Bruemmer F."/>
            <person name="Labrenz M."/>
            <person name="Spormann A.M."/>
            <person name="Op Den Camp H."/>
            <person name="Overmann J."/>
            <person name="Amann R."/>
            <person name="Jetten M.S.M."/>
            <person name="Mascher T."/>
            <person name="Medema M.H."/>
            <person name="Devos D.P."/>
            <person name="Kaster A.-K."/>
            <person name="Ovreas L."/>
            <person name="Rohde M."/>
            <person name="Galperin M.Y."/>
            <person name="Jogler C."/>
        </authorList>
    </citation>
    <scope>NUCLEOTIDE SEQUENCE [LARGE SCALE GENOMIC DNA]</scope>
    <source>
        <strain evidence="3 4">Poly41</strain>
    </source>
</reference>
<dbReference type="Gene3D" id="1.10.220.30">
    <property type="match status" value="3"/>
</dbReference>
<feature type="compositionally biased region" description="Polar residues" evidence="1">
    <location>
        <begin position="293"/>
        <end position="302"/>
    </location>
</feature>
<sequence length="407" mass="43768">MTAAMKTTANREAAMRRVAIVLSSLPAAVAANLISSIDPESKKVLRRTMASLSDVDPLERRRALSAFKGLVQQSPTELAAAPIDEISFPHDPAPGDASFQSHVLKQLRSESQTQSGEAAANLPTPLSFLADVEDDVLVRLLSDEHPQAVALVLASISPAQAARVLPRLESSIQNDALRRIGRLGDVPTEAIEELAGHLRQRVERQNEQQENSTGQRALSAILAAMPKQTQPSEPDSAKQAFEKSPPNITPRPAAAETPIEVHSLRVAPGTHVTADDVQVEQHAPRIKPESERNTATGSDEPILQSTDATHNYLVKLSAKELCQALAQVEMRIALLTLCGLPNPVCDAAMRCLPRAHAKQVRTQMNSLASIQLHDIDQAKATVAAASLKQRRTASDATKRARKTAIAA</sequence>
<dbReference type="PANTHER" id="PTHR30534:SF0">
    <property type="entry name" value="FLAGELLAR MOTOR SWITCH PROTEIN FLIG"/>
    <property type="match status" value="1"/>
</dbReference>
<dbReference type="EMBL" id="SJPV01000001">
    <property type="protein sequence ID" value="TWU41742.1"/>
    <property type="molecule type" value="Genomic_DNA"/>
</dbReference>
<keyword evidence="3" id="KW-0969">Cilium</keyword>
<dbReference type="AlphaFoldDB" id="A0A5C6DYW2"/>
<name>A0A5C6DYW2_9BACT</name>
<evidence type="ECO:0000259" key="2">
    <source>
        <dbReference type="Pfam" id="PF14841"/>
    </source>
</evidence>
<dbReference type="GO" id="GO:0071973">
    <property type="term" value="P:bacterial-type flagellum-dependent cell motility"/>
    <property type="evidence" value="ECO:0007669"/>
    <property type="project" value="InterPro"/>
</dbReference>
<dbReference type="InterPro" id="IPR000090">
    <property type="entry name" value="Flg_Motor_Flig"/>
</dbReference>
<comment type="caution">
    <text evidence="3">The sequence shown here is derived from an EMBL/GenBank/DDBJ whole genome shotgun (WGS) entry which is preliminary data.</text>
</comment>
<evidence type="ECO:0000313" key="3">
    <source>
        <dbReference type="EMBL" id="TWU41742.1"/>
    </source>
</evidence>
<evidence type="ECO:0000256" key="1">
    <source>
        <dbReference type="SAM" id="MobiDB-lite"/>
    </source>
</evidence>
<keyword evidence="4" id="KW-1185">Reference proteome</keyword>
<dbReference type="GO" id="GO:0006935">
    <property type="term" value="P:chemotaxis"/>
    <property type="evidence" value="ECO:0007669"/>
    <property type="project" value="InterPro"/>
</dbReference>
<evidence type="ECO:0000313" key="4">
    <source>
        <dbReference type="Proteomes" id="UP000319143"/>
    </source>
</evidence>
<feature type="region of interest" description="Disordered" evidence="1">
    <location>
        <begin position="280"/>
        <end position="302"/>
    </location>
</feature>
<keyword evidence="3" id="KW-0282">Flagellum</keyword>
<dbReference type="GO" id="GO:0009288">
    <property type="term" value="C:bacterial-type flagellum"/>
    <property type="evidence" value="ECO:0007669"/>
    <property type="project" value="InterPro"/>
</dbReference>
<feature type="domain" description="Flagellar motor switch protein FliG middle" evidence="2">
    <location>
        <begin position="136"/>
        <end position="208"/>
    </location>
</feature>